<dbReference type="RefSeq" id="WP_012995591.1">
    <property type="nucleotide sequence ID" value="NC_014209.1"/>
</dbReference>
<evidence type="ECO:0000256" key="8">
    <source>
        <dbReference type="ARBA" id="ARBA00023014"/>
    </source>
</evidence>
<dbReference type="EMBL" id="CP002032">
    <property type="protein sequence ID" value="ADH61310.1"/>
    <property type="molecule type" value="Genomic_DNA"/>
</dbReference>
<keyword evidence="5" id="KW-0677">Repeat</keyword>
<keyword evidence="1" id="KW-1003">Cell membrane</keyword>
<feature type="domain" description="4Fe-4S ferredoxin-type" evidence="12">
    <location>
        <begin position="65"/>
        <end position="94"/>
    </location>
</feature>
<keyword evidence="7" id="KW-0408">Iron</keyword>
<proteinExistence type="predicted"/>
<gene>
    <name evidence="13" type="ordered locus">Tmath_1603</name>
</gene>
<dbReference type="Proteomes" id="UP000002064">
    <property type="component" value="Chromosome"/>
</dbReference>
<dbReference type="PANTHER" id="PTHR10849:SF24">
    <property type="entry name" value="NADH-QUINONE OXIDOREDUCTASE SUBUNIT I 2"/>
    <property type="match status" value="1"/>
</dbReference>
<evidence type="ECO:0000256" key="9">
    <source>
        <dbReference type="ARBA" id="ARBA00023027"/>
    </source>
</evidence>
<keyword evidence="4" id="KW-0479">Metal-binding</keyword>
<keyword evidence="11" id="KW-0472">Membrane</keyword>
<keyword evidence="10" id="KW-0830">Ubiquinone</keyword>
<reference evidence="13 14" key="1">
    <citation type="submission" date="2010-05" db="EMBL/GenBank/DDBJ databases">
        <title>Complete sequence of Thermoanaerobacter mathranii subsp. mathranii mathranii str. A3.</title>
        <authorList>
            <consortium name="US DOE Joint Genome Institute"/>
            <person name="Lucas S."/>
            <person name="Copeland A."/>
            <person name="Lapidus A."/>
            <person name="Cheng J.-F."/>
            <person name="Bruce D."/>
            <person name="Goodwin L."/>
            <person name="Pitluck S."/>
            <person name="Held B."/>
            <person name="Detter J.C."/>
            <person name="Han C."/>
            <person name="Tapia R."/>
            <person name="Land M."/>
            <person name="Hauser L."/>
            <person name="Kyrpides N."/>
            <person name="Mikhailova N."/>
            <person name="Zhou J."/>
            <person name="Hemme C."/>
            <person name="Woyke T."/>
        </authorList>
    </citation>
    <scope>NUCLEOTIDE SEQUENCE [LARGE SCALE GENOMIC DNA]</scope>
    <source>
        <strain evidence="13 14">A3</strain>
    </source>
</reference>
<keyword evidence="14" id="KW-1185">Reference proteome</keyword>
<keyword evidence="3" id="KW-0874">Quinone</keyword>
<keyword evidence="8" id="KW-0411">Iron-sulfur</keyword>
<dbReference type="Gene3D" id="3.30.70.3270">
    <property type="match status" value="1"/>
</dbReference>
<evidence type="ECO:0000256" key="11">
    <source>
        <dbReference type="ARBA" id="ARBA00023136"/>
    </source>
</evidence>
<evidence type="ECO:0000256" key="6">
    <source>
        <dbReference type="ARBA" id="ARBA00022967"/>
    </source>
</evidence>
<evidence type="ECO:0000313" key="13">
    <source>
        <dbReference type="EMBL" id="ADH61310.1"/>
    </source>
</evidence>
<dbReference type="PROSITE" id="PS51379">
    <property type="entry name" value="4FE4S_FER_2"/>
    <property type="match status" value="2"/>
</dbReference>
<dbReference type="PROSITE" id="PS00198">
    <property type="entry name" value="4FE4S_FER_1"/>
    <property type="match status" value="2"/>
</dbReference>
<dbReference type="Pfam" id="PF12838">
    <property type="entry name" value="Fer4_7"/>
    <property type="match status" value="1"/>
</dbReference>
<evidence type="ECO:0000256" key="4">
    <source>
        <dbReference type="ARBA" id="ARBA00022723"/>
    </source>
</evidence>
<evidence type="ECO:0000256" key="1">
    <source>
        <dbReference type="ARBA" id="ARBA00022475"/>
    </source>
</evidence>
<keyword evidence="9" id="KW-0520">NAD</keyword>
<accession>A0ABM5LRH6</accession>
<evidence type="ECO:0000256" key="3">
    <source>
        <dbReference type="ARBA" id="ARBA00022719"/>
    </source>
</evidence>
<evidence type="ECO:0000256" key="7">
    <source>
        <dbReference type="ARBA" id="ARBA00023004"/>
    </source>
</evidence>
<evidence type="ECO:0000256" key="10">
    <source>
        <dbReference type="ARBA" id="ARBA00023075"/>
    </source>
</evidence>
<evidence type="ECO:0000313" key="14">
    <source>
        <dbReference type="Proteomes" id="UP000002064"/>
    </source>
</evidence>
<sequence>MLDMLKNVLSNLIHKPVTRKYPFEKREPFERARGHIKNDIDKCILCGICQRVCPSNCIQVNRKEGKWVFQPFECVICGACVENCPTKSLKMEAEYRAVSNEKYEIVHKKEVKNPPTKDKKEVA</sequence>
<keyword evidence="2" id="KW-0004">4Fe-4S</keyword>
<evidence type="ECO:0000256" key="2">
    <source>
        <dbReference type="ARBA" id="ARBA00022485"/>
    </source>
</evidence>
<organism evidence="13 14">
    <name type="scientific">Thermoanaerobacter mathranii subsp. mathranii (strain DSM 11426 / CCUG 53645 / CIP 108742 / A3)</name>
    <dbReference type="NCBI Taxonomy" id="583358"/>
    <lineage>
        <taxon>Bacteria</taxon>
        <taxon>Bacillati</taxon>
        <taxon>Bacillota</taxon>
        <taxon>Clostridia</taxon>
        <taxon>Thermoanaerobacterales</taxon>
        <taxon>Thermoanaerobacteraceae</taxon>
        <taxon>Thermoanaerobacter</taxon>
    </lineage>
</organism>
<dbReference type="SUPFAM" id="SSF54862">
    <property type="entry name" value="4Fe-4S ferredoxins"/>
    <property type="match status" value="1"/>
</dbReference>
<feature type="domain" description="4Fe-4S ferredoxin-type" evidence="12">
    <location>
        <begin position="34"/>
        <end position="63"/>
    </location>
</feature>
<dbReference type="InterPro" id="IPR017896">
    <property type="entry name" value="4Fe4S_Fe-S-bd"/>
</dbReference>
<name>A0ABM5LRH6_THEM3</name>
<protein>
    <submittedName>
        <fullName evidence="13">4Fe-4S ferredoxin iron-sulfur binding domain protein</fullName>
    </submittedName>
</protein>
<dbReference type="PANTHER" id="PTHR10849">
    <property type="entry name" value="NADH DEHYDROGENASE UBIQUINONE IRON-SULFUR PROTEIN 8, MITOCHONDRIAL"/>
    <property type="match status" value="1"/>
</dbReference>
<evidence type="ECO:0000259" key="12">
    <source>
        <dbReference type="PROSITE" id="PS51379"/>
    </source>
</evidence>
<keyword evidence="6" id="KW-1278">Translocase</keyword>
<dbReference type="InterPro" id="IPR010226">
    <property type="entry name" value="NADH_quinone_OxRdtase_chainI"/>
</dbReference>
<evidence type="ECO:0000256" key="5">
    <source>
        <dbReference type="ARBA" id="ARBA00022737"/>
    </source>
</evidence>
<dbReference type="InterPro" id="IPR017900">
    <property type="entry name" value="4Fe4S_Fe_S_CS"/>
</dbReference>